<dbReference type="PROSITE" id="PS50125">
    <property type="entry name" value="GUANYLATE_CYCLASE_2"/>
    <property type="match status" value="1"/>
</dbReference>
<evidence type="ECO:0000313" key="4">
    <source>
        <dbReference type="Proteomes" id="UP000198640"/>
    </source>
</evidence>
<dbReference type="GO" id="GO:0004016">
    <property type="term" value="F:adenylate cyclase activity"/>
    <property type="evidence" value="ECO:0007669"/>
    <property type="project" value="UniProtKB-ARBA"/>
</dbReference>
<evidence type="ECO:0000256" key="1">
    <source>
        <dbReference type="SAM" id="Phobius"/>
    </source>
</evidence>
<dbReference type="Pfam" id="PF05226">
    <property type="entry name" value="CHASE2"/>
    <property type="match status" value="1"/>
</dbReference>
<dbReference type="CDD" id="cd07302">
    <property type="entry name" value="CHD"/>
    <property type="match status" value="1"/>
</dbReference>
<dbReference type="OrthoDB" id="9802500at2"/>
<keyword evidence="1" id="KW-1133">Transmembrane helix</keyword>
<accession>A0A1H3L801</accession>
<dbReference type="InterPro" id="IPR050697">
    <property type="entry name" value="Adenylyl/Guanylyl_Cyclase_3/4"/>
</dbReference>
<dbReference type="SMART" id="SM00044">
    <property type="entry name" value="CYCc"/>
    <property type="match status" value="1"/>
</dbReference>
<dbReference type="GO" id="GO:0035556">
    <property type="term" value="P:intracellular signal transduction"/>
    <property type="evidence" value="ECO:0007669"/>
    <property type="project" value="InterPro"/>
</dbReference>
<dbReference type="Proteomes" id="UP000198640">
    <property type="component" value="Unassembled WGS sequence"/>
</dbReference>
<feature type="transmembrane region" description="Helical" evidence="1">
    <location>
        <begin position="439"/>
        <end position="463"/>
    </location>
</feature>
<dbReference type="GO" id="GO:0009190">
    <property type="term" value="P:cyclic nucleotide biosynthetic process"/>
    <property type="evidence" value="ECO:0007669"/>
    <property type="project" value="InterPro"/>
</dbReference>
<dbReference type="PANTHER" id="PTHR43081:SF1">
    <property type="entry name" value="ADENYLATE CYCLASE, TERMINAL-DIFFERENTIATION SPECIFIC"/>
    <property type="match status" value="1"/>
</dbReference>
<keyword evidence="4" id="KW-1185">Reference proteome</keyword>
<gene>
    <name evidence="3" type="ORF">SAMN05421881_10464</name>
</gene>
<dbReference type="SMART" id="SM01080">
    <property type="entry name" value="CHASE2"/>
    <property type="match status" value="1"/>
</dbReference>
<name>A0A1H3L801_9PROT</name>
<dbReference type="Pfam" id="PF00211">
    <property type="entry name" value="Guanylate_cyc"/>
    <property type="match status" value="1"/>
</dbReference>
<feature type="domain" description="Guanylate cyclase" evidence="2">
    <location>
        <begin position="505"/>
        <end position="634"/>
    </location>
</feature>
<dbReference type="STRING" id="44576.SAMN05421881_10464"/>
<dbReference type="RefSeq" id="WP_090414894.1">
    <property type="nucleotide sequence ID" value="NZ_FNOY01000046.1"/>
</dbReference>
<evidence type="ECO:0000259" key="2">
    <source>
        <dbReference type="PROSITE" id="PS50125"/>
    </source>
</evidence>
<dbReference type="SUPFAM" id="SSF55073">
    <property type="entry name" value="Nucleotide cyclase"/>
    <property type="match status" value="1"/>
</dbReference>
<evidence type="ECO:0000313" key="3">
    <source>
        <dbReference type="EMBL" id="SDY60054.1"/>
    </source>
</evidence>
<dbReference type="AlphaFoldDB" id="A0A1H3L801"/>
<dbReference type="Gene3D" id="3.30.70.1230">
    <property type="entry name" value="Nucleotide cyclase"/>
    <property type="match status" value="1"/>
</dbReference>
<organism evidence="3 4">
    <name type="scientific">Nitrosomonas halophila</name>
    <dbReference type="NCBI Taxonomy" id="44576"/>
    <lineage>
        <taxon>Bacteria</taxon>
        <taxon>Pseudomonadati</taxon>
        <taxon>Pseudomonadota</taxon>
        <taxon>Betaproteobacteria</taxon>
        <taxon>Nitrosomonadales</taxon>
        <taxon>Nitrosomonadaceae</taxon>
        <taxon>Nitrosomonas</taxon>
    </lineage>
</organism>
<dbReference type="InterPro" id="IPR007890">
    <property type="entry name" value="CHASE2"/>
</dbReference>
<proteinExistence type="predicted"/>
<reference evidence="3 4" key="1">
    <citation type="submission" date="2016-10" db="EMBL/GenBank/DDBJ databases">
        <authorList>
            <person name="de Groot N.N."/>
        </authorList>
    </citation>
    <scope>NUCLEOTIDE SEQUENCE [LARGE SCALE GENOMIC DNA]</scope>
    <source>
        <strain evidence="3 4">Nm1</strain>
    </source>
</reference>
<feature type="transmembrane region" description="Helical" evidence="1">
    <location>
        <begin position="410"/>
        <end position="433"/>
    </location>
</feature>
<dbReference type="InterPro" id="IPR029787">
    <property type="entry name" value="Nucleotide_cyclase"/>
</dbReference>
<protein>
    <submittedName>
        <fullName evidence="3">Adenylate cyclase</fullName>
    </submittedName>
</protein>
<dbReference type="PANTHER" id="PTHR43081">
    <property type="entry name" value="ADENYLATE CYCLASE, TERMINAL-DIFFERENTIATION SPECIFIC-RELATED"/>
    <property type="match status" value="1"/>
</dbReference>
<keyword evidence="1" id="KW-0472">Membrane</keyword>
<dbReference type="InterPro" id="IPR001054">
    <property type="entry name" value="A/G_cyclase"/>
</dbReference>
<dbReference type="EMBL" id="FNOY01000046">
    <property type="protein sequence ID" value="SDY60054.1"/>
    <property type="molecule type" value="Genomic_DNA"/>
</dbReference>
<feature type="transmembrane region" description="Helical" evidence="1">
    <location>
        <begin position="383"/>
        <end position="403"/>
    </location>
</feature>
<sequence>MKRWYARVLLALFVGILGAAIYLTPQGAGLEEQFGLQWLFHARGNQSAPAEVIVVSLDQASASHLDLPLRPALWPRTLHAHLVEQLSRAGAAVIAFDLAFDQPSQVAEQDAQFAAAIEQARNVVLVERLDFDEIMLADEKAGQPAAMILQEWAGEIVPVLAHAARAQASFPLPKSAWVSQSWTFRPSAGDMPTLPAVVLQLFALPAYGSFLRLLTEMNPALGRQLPPDAQAVEMEELILDLRQAFLHDPLLGPLMLDKAARHPDLSAAYRRMIHALVNLYAGSEIRHLNFYGPPRTIKTIPYHQLVERGHDNQFAMSDGFDFSGKIVLVGFSAATAAEQDKIRDDYHTVFSRADGLTLSGVEIAATAVANLLEDEALQPLPPLSGALILCLYGSLACLLGFLVPVEHARAALAVVMLVGIWTVIYSGSAIVLFSAKHVWLPLAIPMLIQLPMGMIGVSALRYFEANRERKRIEALFGRHRPWQVVQYVVNGAGPIHAESQLVYGVCLATDAEKYTTLAETMDPRQLALLMHDYYASLFEPVERLGGKVSDVIGDAMLAIWAAAVPDQALRMQACLACLDIVAAIDHFNQSDHHPPLPTRLGLHFGEMVLGNVGARQHYEYRAVGDIVNTANRIQGVNKFLGTRLLVSEEVVMGLDDFLLRPLGGFILPGKSQAINLQELVAHREASHEAQQRLCEKFRQALLVYASGDLKAACRQFQMIRNDFPEDGPTQFYLRHCQASLQRPPSQSWQPTIRMQLK</sequence>
<keyword evidence="1" id="KW-0812">Transmembrane</keyword>